<dbReference type="EMBL" id="BKCP01007405">
    <property type="protein sequence ID" value="GER46176.1"/>
    <property type="molecule type" value="Genomic_DNA"/>
</dbReference>
<evidence type="ECO:0000313" key="2">
    <source>
        <dbReference type="EMBL" id="GER46176.1"/>
    </source>
</evidence>
<name>A0A5A7QMF3_STRAF</name>
<evidence type="ECO:0000313" key="3">
    <source>
        <dbReference type="Proteomes" id="UP000325081"/>
    </source>
</evidence>
<comment type="caution">
    <text evidence="2">The sequence shown here is derived from an EMBL/GenBank/DDBJ whole genome shotgun (WGS) entry which is preliminary data.</text>
</comment>
<proteinExistence type="predicted"/>
<sequence>MSSMASPFFCQSPTSGSIGSMRQGIPNSSKCNRDPNFITKDPLEVERGLDERFEMTETEANSLVGKQGIRFKRQRIGVDQHTEKKKGHVLPQGAAVWKEGELLLM</sequence>
<protein>
    <submittedName>
        <fullName evidence="2">Arginine biosynthesis bifunctional protein ArgJ</fullName>
    </submittedName>
</protein>
<accession>A0A5A7QMF3</accession>
<feature type="compositionally biased region" description="Polar residues" evidence="1">
    <location>
        <begin position="1"/>
        <end position="30"/>
    </location>
</feature>
<feature type="region of interest" description="Disordered" evidence="1">
    <location>
        <begin position="1"/>
        <end position="38"/>
    </location>
</feature>
<evidence type="ECO:0000256" key="1">
    <source>
        <dbReference type="SAM" id="MobiDB-lite"/>
    </source>
</evidence>
<gene>
    <name evidence="2" type="ORF">STAS_23126</name>
</gene>
<dbReference type="AlphaFoldDB" id="A0A5A7QMF3"/>
<organism evidence="2 3">
    <name type="scientific">Striga asiatica</name>
    <name type="common">Asiatic witchweed</name>
    <name type="synonym">Buchnera asiatica</name>
    <dbReference type="NCBI Taxonomy" id="4170"/>
    <lineage>
        <taxon>Eukaryota</taxon>
        <taxon>Viridiplantae</taxon>
        <taxon>Streptophyta</taxon>
        <taxon>Embryophyta</taxon>
        <taxon>Tracheophyta</taxon>
        <taxon>Spermatophyta</taxon>
        <taxon>Magnoliopsida</taxon>
        <taxon>eudicotyledons</taxon>
        <taxon>Gunneridae</taxon>
        <taxon>Pentapetalae</taxon>
        <taxon>asterids</taxon>
        <taxon>lamiids</taxon>
        <taxon>Lamiales</taxon>
        <taxon>Orobanchaceae</taxon>
        <taxon>Buchnereae</taxon>
        <taxon>Striga</taxon>
    </lineage>
</organism>
<dbReference type="Proteomes" id="UP000325081">
    <property type="component" value="Unassembled WGS sequence"/>
</dbReference>
<reference evidence="3" key="1">
    <citation type="journal article" date="2019" name="Curr. Biol.">
        <title>Genome Sequence of Striga asiatica Provides Insight into the Evolution of Plant Parasitism.</title>
        <authorList>
            <person name="Yoshida S."/>
            <person name="Kim S."/>
            <person name="Wafula E.K."/>
            <person name="Tanskanen J."/>
            <person name="Kim Y.M."/>
            <person name="Honaas L."/>
            <person name="Yang Z."/>
            <person name="Spallek T."/>
            <person name="Conn C.E."/>
            <person name="Ichihashi Y."/>
            <person name="Cheong K."/>
            <person name="Cui S."/>
            <person name="Der J.P."/>
            <person name="Gundlach H."/>
            <person name="Jiao Y."/>
            <person name="Hori C."/>
            <person name="Ishida J.K."/>
            <person name="Kasahara H."/>
            <person name="Kiba T."/>
            <person name="Kim M.S."/>
            <person name="Koo N."/>
            <person name="Laohavisit A."/>
            <person name="Lee Y.H."/>
            <person name="Lumba S."/>
            <person name="McCourt P."/>
            <person name="Mortimer J.C."/>
            <person name="Mutuku J.M."/>
            <person name="Nomura T."/>
            <person name="Sasaki-Sekimoto Y."/>
            <person name="Seto Y."/>
            <person name="Wang Y."/>
            <person name="Wakatake T."/>
            <person name="Sakakibara H."/>
            <person name="Demura T."/>
            <person name="Yamaguchi S."/>
            <person name="Yoneyama K."/>
            <person name="Manabe R.I."/>
            <person name="Nelson D.C."/>
            <person name="Schulman A.H."/>
            <person name="Timko M.P."/>
            <person name="dePamphilis C.W."/>
            <person name="Choi D."/>
            <person name="Shirasu K."/>
        </authorList>
    </citation>
    <scope>NUCLEOTIDE SEQUENCE [LARGE SCALE GENOMIC DNA]</scope>
    <source>
        <strain evidence="3">cv. UVA1</strain>
    </source>
</reference>
<keyword evidence="3" id="KW-1185">Reference proteome</keyword>